<evidence type="ECO:0000313" key="3">
    <source>
        <dbReference type="Proteomes" id="UP000072763"/>
    </source>
</evidence>
<dbReference type="EMBL" id="LDRC01000124">
    <property type="protein sequence ID" value="KTR46250.1"/>
    <property type="molecule type" value="Genomic_DNA"/>
</dbReference>
<dbReference type="PATRIC" id="fig|465820.4.peg.557"/>
<sequence length="72" mass="8067">RTAVRHHAWERSTRALRQRPGDRAHDISIAVLRNLATVAWWPKADRRLAHRALRGRSDPGHRADGSTGGDLG</sequence>
<feature type="compositionally biased region" description="Basic and acidic residues" evidence="1">
    <location>
        <begin position="55"/>
        <end position="64"/>
    </location>
</feature>
<organism evidence="2 3">
    <name type="scientific">Curtobacterium oceanosedimentum</name>
    <dbReference type="NCBI Taxonomy" id="465820"/>
    <lineage>
        <taxon>Bacteria</taxon>
        <taxon>Bacillati</taxon>
        <taxon>Actinomycetota</taxon>
        <taxon>Actinomycetes</taxon>
        <taxon>Micrococcales</taxon>
        <taxon>Microbacteriaceae</taxon>
        <taxon>Curtobacterium</taxon>
    </lineage>
</organism>
<proteinExistence type="predicted"/>
<comment type="caution">
    <text evidence="2">The sequence shown here is derived from an EMBL/GenBank/DDBJ whole genome shotgun (WGS) entry which is preliminary data.</text>
</comment>
<evidence type="ECO:0000313" key="2">
    <source>
        <dbReference type="EMBL" id="KTR46250.1"/>
    </source>
</evidence>
<accession>A0A147DME1</accession>
<dbReference type="Proteomes" id="UP000072763">
    <property type="component" value="Unassembled WGS sequence"/>
</dbReference>
<protein>
    <submittedName>
        <fullName evidence="2">Uncharacterized protein</fullName>
    </submittedName>
</protein>
<feature type="region of interest" description="Disordered" evidence="1">
    <location>
        <begin position="51"/>
        <end position="72"/>
    </location>
</feature>
<dbReference type="AlphaFoldDB" id="A0A147DME1"/>
<evidence type="ECO:0000256" key="1">
    <source>
        <dbReference type="SAM" id="MobiDB-lite"/>
    </source>
</evidence>
<gene>
    <name evidence="2" type="ORF">NS359_15825</name>
</gene>
<name>A0A147DME1_9MICO</name>
<reference evidence="2 3" key="1">
    <citation type="journal article" date="2016" name="Front. Microbiol.">
        <title>Genomic Resource of Rice Seed Associated Bacteria.</title>
        <authorList>
            <person name="Midha S."/>
            <person name="Bansal K."/>
            <person name="Sharma S."/>
            <person name="Kumar N."/>
            <person name="Patil P.P."/>
            <person name="Chaudhry V."/>
            <person name="Patil P.B."/>
        </authorList>
    </citation>
    <scope>NUCLEOTIDE SEQUENCE [LARGE SCALE GENOMIC DNA]</scope>
    <source>
        <strain evidence="2 3">NS359</strain>
    </source>
</reference>
<feature type="non-terminal residue" evidence="2">
    <location>
        <position position="1"/>
    </location>
</feature>